<proteinExistence type="inferred from homology"/>
<evidence type="ECO:0000256" key="1">
    <source>
        <dbReference type="ARBA" id="ARBA00006995"/>
    </source>
</evidence>
<name>A0A1B0DI01_PHLPP</name>
<dbReference type="PANTHER" id="PTHR21405:SF0">
    <property type="entry name" value="TETRATRICOPEPTIDE REPEAT PROTEIN 36"/>
    <property type="match status" value="1"/>
</dbReference>
<evidence type="ECO:0000313" key="2">
    <source>
        <dbReference type="EnsemblMetazoa" id="PPAI007785-PA"/>
    </source>
</evidence>
<dbReference type="EMBL" id="AJVK01006128">
    <property type="status" value="NOT_ANNOTATED_CDS"/>
    <property type="molecule type" value="Genomic_DNA"/>
</dbReference>
<dbReference type="AlphaFoldDB" id="A0A1B0DI01"/>
<dbReference type="VEuPathDB" id="VectorBase:PPAI007785"/>
<evidence type="ECO:0008006" key="4">
    <source>
        <dbReference type="Google" id="ProtNLM"/>
    </source>
</evidence>
<dbReference type="PANTHER" id="PTHR21405">
    <property type="entry name" value="CDNA SEQUENCE BC021608"/>
    <property type="match status" value="1"/>
</dbReference>
<reference evidence="2" key="1">
    <citation type="submission" date="2022-08" db="UniProtKB">
        <authorList>
            <consortium name="EnsemblMetazoa"/>
        </authorList>
    </citation>
    <scope>IDENTIFICATION</scope>
    <source>
        <strain evidence="2">Israel</strain>
    </source>
</reference>
<evidence type="ECO:0000313" key="3">
    <source>
        <dbReference type="Proteomes" id="UP000092462"/>
    </source>
</evidence>
<accession>A0A1B0DI01</accession>
<organism evidence="2 3">
    <name type="scientific">Phlebotomus papatasi</name>
    <name type="common">Sandfly</name>
    <dbReference type="NCBI Taxonomy" id="29031"/>
    <lineage>
        <taxon>Eukaryota</taxon>
        <taxon>Metazoa</taxon>
        <taxon>Ecdysozoa</taxon>
        <taxon>Arthropoda</taxon>
        <taxon>Hexapoda</taxon>
        <taxon>Insecta</taxon>
        <taxon>Pterygota</taxon>
        <taxon>Neoptera</taxon>
        <taxon>Endopterygota</taxon>
        <taxon>Diptera</taxon>
        <taxon>Nematocera</taxon>
        <taxon>Psychodoidea</taxon>
        <taxon>Psychodidae</taxon>
        <taxon>Phlebotomus</taxon>
        <taxon>Phlebotomus</taxon>
    </lineage>
</organism>
<dbReference type="EnsemblMetazoa" id="PPAI007785-RA">
    <property type="protein sequence ID" value="PPAI007785-PA"/>
    <property type="gene ID" value="PPAI007785"/>
</dbReference>
<keyword evidence="3" id="KW-1185">Reference proteome</keyword>
<sequence length="74" mass="8111">MALQLSGGTGRTGCRALCQRGLLRRKMGDDDAARDDFKTATNLGSKFARAQLIEMNPYAALCNQMLKDAFQKLS</sequence>
<protein>
    <recommendedName>
        <fullName evidence="4">Tetratricopeptide repeat protein 36</fullName>
    </recommendedName>
</protein>
<dbReference type="GO" id="GO:0006570">
    <property type="term" value="P:tyrosine metabolic process"/>
    <property type="evidence" value="ECO:0007669"/>
    <property type="project" value="TreeGrafter"/>
</dbReference>
<dbReference type="Proteomes" id="UP000092462">
    <property type="component" value="Unassembled WGS sequence"/>
</dbReference>
<dbReference type="VEuPathDB" id="VectorBase:PPAPM1_009312"/>
<comment type="similarity">
    <text evidence="1">Belongs to the TTC36 family.</text>
</comment>
<dbReference type="InterPro" id="IPR038906">
    <property type="entry name" value="TTC36"/>
</dbReference>